<reference evidence="5" key="1">
    <citation type="journal article" date="2019" name="Int. J. Syst. Evol. Microbiol.">
        <title>The Global Catalogue of Microorganisms (GCM) 10K type strain sequencing project: providing services to taxonomists for standard genome sequencing and annotation.</title>
        <authorList>
            <consortium name="The Broad Institute Genomics Platform"/>
            <consortium name="The Broad Institute Genome Sequencing Center for Infectious Disease"/>
            <person name="Wu L."/>
            <person name="Ma J."/>
        </authorList>
    </citation>
    <scope>NUCLEOTIDE SEQUENCE [LARGE SCALE GENOMIC DNA]</scope>
    <source>
        <strain evidence="5">JCM 18123</strain>
    </source>
</reference>
<name>A0ABP9G791_9ACTN</name>
<dbReference type="Gene3D" id="3.50.50.60">
    <property type="entry name" value="FAD/NAD(P)-binding domain"/>
    <property type="match status" value="1"/>
</dbReference>
<dbReference type="InterPro" id="IPR050493">
    <property type="entry name" value="FAD-dep_Monooxygenase_BioMet"/>
</dbReference>
<dbReference type="EMBL" id="BAABIK010000003">
    <property type="protein sequence ID" value="GAA4930469.1"/>
    <property type="molecule type" value="Genomic_DNA"/>
</dbReference>
<organism evidence="4 5">
    <name type="scientific">Streptomonospora halophila</name>
    <dbReference type="NCBI Taxonomy" id="427369"/>
    <lineage>
        <taxon>Bacteria</taxon>
        <taxon>Bacillati</taxon>
        <taxon>Actinomycetota</taxon>
        <taxon>Actinomycetes</taxon>
        <taxon>Streptosporangiales</taxon>
        <taxon>Nocardiopsidaceae</taxon>
        <taxon>Streptomonospora</taxon>
    </lineage>
</organism>
<dbReference type="PRINTS" id="PR00420">
    <property type="entry name" value="RNGMNOXGNASE"/>
</dbReference>
<dbReference type="PANTHER" id="PTHR13789">
    <property type="entry name" value="MONOOXYGENASE"/>
    <property type="match status" value="1"/>
</dbReference>
<keyword evidence="5" id="KW-1185">Reference proteome</keyword>
<gene>
    <name evidence="4" type="ORF">GCM10023224_07710</name>
</gene>
<dbReference type="RefSeq" id="WP_345555490.1">
    <property type="nucleotide sequence ID" value="NZ_BAABIK010000003.1"/>
</dbReference>
<dbReference type="Pfam" id="PF01494">
    <property type="entry name" value="FAD_binding_3"/>
    <property type="match status" value="2"/>
</dbReference>
<sequence>MSSTRTALVIGGGIAGPVAALALRNAGVEATVYEAHPSTADGVGGSLAIAPNGQAALEVVGARDAAEAGSIPLHRSALSFGGREVELPHLAGLPPMRLVQRGDLYRALHDLAASRGVRTEYGKRLVAAEERADGVTARFADGTSAGADVLVGADGVHSVVRKLIDPDAPDPGYTGVLGFEGVADHRVRRESGSLTFTFGKRAYYLYWPRPDGRTGWGANLPQERPMPLAEAREVPPEEWLRLLREAYGDDDPGGDLMRSTPADLLQVSGSLHILPHVPRWHSRRMVLVGDAVHAPSNSSGQGASLAVESAVELARCLRDLPDPRSAFDAYERSRRPRVEKVAARAAKTNTLKAPGPVARVLMPFLMRLLLRTALDPEKAFGAEQRYRIDWDASVRAAETDVEAAPGA</sequence>
<keyword evidence="2 4" id="KW-0503">Monooxygenase</keyword>
<dbReference type="InterPro" id="IPR036188">
    <property type="entry name" value="FAD/NAD-bd_sf"/>
</dbReference>
<evidence type="ECO:0000313" key="5">
    <source>
        <dbReference type="Proteomes" id="UP001499993"/>
    </source>
</evidence>
<feature type="domain" description="FAD-binding" evidence="3">
    <location>
        <begin position="278"/>
        <end position="344"/>
    </location>
</feature>
<accession>A0ABP9G791</accession>
<dbReference type="GO" id="GO:0004497">
    <property type="term" value="F:monooxygenase activity"/>
    <property type="evidence" value="ECO:0007669"/>
    <property type="project" value="UniProtKB-KW"/>
</dbReference>
<proteinExistence type="predicted"/>
<evidence type="ECO:0000259" key="3">
    <source>
        <dbReference type="Pfam" id="PF01494"/>
    </source>
</evidence>
<protein>
    <submittedName>
        <fullName evidence="4">FAD-dependent monooxygenase</fullName>
    </submittedName>
</protein>
<dbReference type="SUPFAM" id="SSF51905">
    <property type="entry name" value="FAD/NAD(P)-binding domain"/>
    <property type="match status" value="1"/>
</dbReference>
<dbReference type="Proteomes" id="UP001499993">
    <property type="component" value="Unassembled WGS sequence"/>
</dbReference>
<evidence type="ECO:0000256" key="2">
    <source>
        <dbReference type="ARBA" id="ARBA00023033"/>
    </source>
</evidence>
<comment type="caution">
    <text evidence="4">The sequence shown here is derived from an EMBL/GenBank/DDBJ whole genome shotgun (WGS) entry which is preliminary data.</text>
</comment>
<dbReference type="PANTHER" id="PTHR13789:SF309">
    <property type="entry name" value="PUTATIVE (AFU_ORTHOLOGUE AFUA_6G14510)-RELATED"/>
    <property type="match status" value="1"/>
</dbReference>
<dbReference type="InterPro" id="IPR002938">
    <property type="entry name" value="FAD-bd"/>
</dbReference>
<evidence type="ECO:0000313" key="4">
    <source>
        <dbReference type="EMBL" id="GAA4930469.1"/>
    </source>
</evidence>
<evidence type="ECO:0000256" key="1">
    <source>
        <dbReference type="ARBA" id="ARBA00023002"/>
    </source>
</evidence>
<feature type="domain" description="FAD-binding" evidence="3">
    <location>
        <begin position="7"/>
        <end position="168"/>
    </location>
</feature>
<keyword evidence="1" id="KW-0560">Oxidoreductase</keyword>